<dbReference type="Pfam" id="PF10948">
    <property type="entry name" value="DUF2635"/>
    <property type="match status" value="1"/>
</dbReference>
<protein>
    <submittedName>
        <fullName evidence="1">Uncharacterized protein</fullName>
    </submittedName>
</protein>
<name>A0A1P8JZ47_9BURK</name>
<proteinExistence type="predicted"/>
<keyword evidence="2" id="KW-1185">Reference proteome</keyword>
<dbReference type="KEGG" id="rhy:RD110_18630"/>
<dbReference type="Proteomes" id="UP000186609">
    <property type="component" value="Chromosome"/>
</dbReference>
<dbReference type="InterPro" id="IPR024400">
    <property type="entry name" value="DUF2635"/>
</dbReference>
<dbReference type="RefSeq" id="WP_076200995.1">
    <property type="nucleotide sequence ID" value="NZ_CP019236.1"/>
</dbReference>
<accession>A0A1P8JZ47</accession>
<dbReference type="OrthoDB" id="9758772at2"/>
<gene>
    <name evidence="1" type="ORF">RD110_18630</name>
</gene>
<dbReference type="EMBL" id="CP019236">
    <property type="protein sequence ID" value="APW38971.1"/>
    <property type="molecule type" value="Genomic_DNA"/>
</dbReference>
<evidence type="ECO:0000313" key="2">
    <source>
        <dbReference type="Proteomes" id="UP000186609"/>
    </source>
</evidence>
<sequence>MFVTPKNGVNVPDVDRGGFLSPAGREVDATPYWNRLVQVGDVVLATPPVVVPPVGETISAGDLLFGRRNNTTLLFAPPAVGTGGVVGTYSTLAALQAAFPPAVNAGKTGLVGAAAPYTVYTSNGSSWVEGGGSVGVFATASALQAAFPAAANAGKAALVGTVAPYAIYDSNGVSWAVRGSG</sequence>
<organism evidence="1 2">
    <name type="scientific">Rhodoferax koreensis</name>
    <dbReference type="NCBI Taxonomy" id="1842727"/>
    <lineage>
        <taxon>Bacteria</taxon>
        <taxon>Pseudomonadati</taxon>
        <taxon>Pseudomonadota</taxon>
        <taxon>Betaproteobacteria</taxon>
        <taxon>Burkholderiales</taxon>
        <taxon>Comamonadaceae</taxon>
        <taxon>Rhodoferax</taxon>
    </lineage>
</organism>
<evidence type="ECO:0000313" key="1">
    <source>
        <dbReference type="EMBL" id="APW38971.1"/>
    </source>
</evidence>
<reference evidence="1 2" key="1">
    <citation type="submission" date="2017-01" db="EMBL/GenBank/DDBJ databases">
        <authorList>
            <person name="Mah S.A."/>
            <person name="Swanson W.J."/>
            <person name="Moy G.W."/>
            <person name="Vacquier V.D."/>
        </authorList>
    </citation>
    <scope>NUCLEOTIDE SEQUENCE [LARGE SCALE GENOMIC DNA]</scope>
    <source>
        <strain evidence="1 2">DCY110</strain>
    </source>
</reference>
<dbReference type="AlphaFoldDB" id="A0A1P8JZ47"/>
<dbReference type="STRING" id="1842727.RD110_18630"/>